<reference evidence="4" key="1">
    <citation type="submission" date="2017-02" db="EMBL/GenBank/DDBJ databases">
        <title>Comparative genomics and description of representatives of a novel lineage of planctomycetes thriving in anoxic sediments.</title>
        <authorList>
            <person name="Spring S."/>
            <person name="Bunk B."/>
            <person name="Sproer C."/>
            <person name="Klenk H.-P."/>
        </authorList>
    </citation>
    <scope>NUCLEOTIDE SEQUENCE [LARGE SCALE GENOMIC DNA]</scope>
    <source>
        <strain evidence="4">L21-RPul-D3</strain>
    </source>
</reference>
<dbReference type="InterPro" id="IPR045584">
    <property type="entry name" value="Pilin-like"/>
</dbReference>
<keyword evidence="2" id="KW-1133">Transmembrane helix</keyword>
<dbReference type="PANTHER" id="PTHR30093">
    <property type="entry name" value="GENERAL SECRETION PATHWAY PROTEIN G"/>
    <property type="match status" value="1"/>
</dbReference>
<dbReference type="Gene3D" id="3.30.700.10">
    <property type="entry name" value="Glycoprotein, Type 4 Pilin"/>
    <property type="match status" value="1"/>
</dbReference>
<dbReference type="OrthoDB" id="217153at2"/>
<gene>
    <name evidence="3" type="primary">xcpT_8</name>
    <name evidence="3" type="ORF">L21SP3_01669</name>
</gene>
<dbReference type="PANTHER" id="PTHR30093:SF2">
    <property type="entry name" value="TYPE II SECRETION SYSTEM PROTEIN H"/>
    <property type="match status" value="1"/>
</dbReference>
<feature type="transmembrane region" description="Helical" evidence="2">
    <location>
        <begin position="12"/>
        <end position="35"/>
    </location>
</feature>
<dbReference type="InterPro" id="IPR012902">
    <property type="entry name" value="N_methyl_site"/>
</dbReference>
<keyword evidence="2" id="KW-0472">Membrane</keyword>
<organism evidence="3 4">
    <name type="scientific">Sedimentisphaera cyanobacteriorum</name>
    <dbReference type="NCBI Taxonomy" id="1940790"/>
    <lineage>
        <taxon>Bacteria</taxon>
        <taxon>Pseudomonadati</taxon>
        <taxon>Planctomycetota</taxon>
        <taxon>Phycisphaerae</taxon>
        <taxon>Sedimentisphaerales</taxon>
        <taxon>Sedimentisphaeraceae</taxon>
        <taxon>Sedimentisphaera</taxon>
    </lineage>
</organism>
<keyword evidence="4" id="KW-1185">Reference proteome</keyword>
<dbReference type="Proteomes" id="UP000188273">
    <property type="component" value="Chromosome"/>
</dbReference>
<dbReference type="AlphaFoldDB" id="A0A1Q2HR27"/>
<keyword evidence="2" id="KW-0812">Transmembrane</keyword>
<dbReference type="EMBL" id="CP019633">
    <property type="protein sequence ID" value="AQQ09850.1"/>
    <property type="molecule type" value="Genomic_DNA"/>
</dbReference>
<evidence type="ECO:0000313" key="3">
    <source>
        <dbReference type="EMBL" id="AQQ09850.1"/>
    </source>
</evidence>
<feature type="compositionally biased region" description="Basic and acidic residues" evidence="1">
    <location>
        <begin position="121"/>
        <end position="132"/>
    </location>
</feature>
<evidence type="ECO:0000256" key="2">
    <source>
        <dbReference type="SAM" id="Phobius"/>
    </source>
</evidence>
<accession>A0A1Q2HR27</accession>
<proteinExistence type="predicted"/>
<dbReference type="SUPFAM" id="SSF54523">
    <property type="entry name" value="Pili subunits"/>
    <property type="match status" value="1"/>
</dbReference>
<dbReference type="KEGG" id="pbu:L21SP3_01669"/>
<name>A0A1Q2HR27_9BACT</name>
<sequence>MTKKVNNAFTLVELLVVISIIGLLTGILMPVLSVAREQGRCVVCKSNLKNIGFALRVYLDDYEGKMPSADPYPGSYGQKSQHWFMNSVLLKNMGLEVLKDEDGELIGPGKERSVLTCPTHRHPDMTRDSPPDYPAQEREYSLSYMANGTLGVSGKALVAMEYRHESEYRRPSEAMMFCDGNGTMQTPGTVLYDGCPKSNFEFRHRGKVNAIFLDQHIESLKEEDIPFCTRFDERRFGTFWYAKKK</sequence>
<dbReference type="Pfam" id="PF07963">
    <property type="entry name" value="N_methyl"/>
    <property type="match status" value="1"/>
</dbReference>
<dbReference type="NCBIfam" id="TIGR02532">
    <property type="entry name" value="IV_pilin_GFxxxE"/>
    <property type="match status" value="1"/>
</dbReference>
<protein>
    <submittedName>
        <fullName evidence="3">PilD-dependent protein PddA</fullName>
    </submittedName>
</protein>
<feature type="region of interest" description="Disordered" evidence="1">
    <location>
        <begin position="109"/>
        <end position="132"/>
    </location>
</feature>
<dbReference type="STRING" id="1940790.L21SP3_01669"/>
<dbReference type="RefSeq" id="WP_077540540.1">
    <property type="nucleotide sequence ID" value="NZ_CP019633.1"/>
</dbReference>
<evidence type="ECO:0000256" key="1">
    <source>
        <dbReference type="SAM" id="MobiDB-lite"/>
    </source>
</evidence>
<evidence type="ECO:0000313" key="4">
    <source>
        <dbReference type="Proteomes" id="UP000188273"/>
    </source>
</evidence>